<name>A0ABR6BU93_9PSEU</name>
<dbReference type="InterPro" id="IPR010982">
    <property type="entry name" value="Lambda_DNA-bd_dom_sf"/>
</dbReference>
<dbReference type="Pfam" id="PF13560">
    <property type="entry name" value="HTH_31"/>
    <property type="match status" value="1"/>
</dbReference>
<gene>
    <name evidence="2" type="ORF">BC739_007631</name>
</gene>
<sequence>MTASPLAEFLRARRAQVRPAELGLSSSGTRRVPGLRREEVAAAAGINVDYFARLEQGRERNPSAQVVEALARALLLDDEARAHLHRLAGTVAPGGPPVRSKPLSPELVALLEHGVRGPALVLDSRMDVLAANVLARALHSPFGRLDNLALMVFLDPAAREFHQPWERAAHAAVADLRRACVADTEHARLVELVAILTQHSREFASLWSSRHVRGTTAGAERFRHPEVGGLTLYRQGFDVRDHPGLQLVVYLAEPGSPDEEALSLLGSLHATRQSPGRHPA</sequence>
<protein>
    <submittedName>
        <fullName evidence="2">Transcriptional regulator with XRE-family HTH domain</fullName>
    </submittedName>
</protein>
<feature type="domain" description="HTH cro/C1-type" evidence="1">
    <location>
        <begin position="34"/>
        <end position="74"/>
    </location>
</feature>
<dbReference type="SMART" id="SM00530">
    <property type="entry name" value="HTH_XRE"/>
    <property type="match status" value="1"/>
</dbReference>
<dbReference type="RefSeq" id="WP_182839831.1">
    <property type="nucleotide sequence ID" value="NZ_BAAABQ010000025.1"/>
</dbReference>
<dbReference type="Proteomes" id="UP000517916">
    <property type="component" value="Unassembled WGS sequence"/>
</dbReference>
<dbReference type="SUPFAM" id="SSF47413">
    <property type="entry name" value="lambda repressor-like DNA-binding domains"/>
    <property type="match status" value="1"/>
</dbReference>
<accession>A0ABR6BU93</accession>
<dbReference type="Pfam" id="PF17765">
    <property type="entry name" value="MLTR_LBD"/>
    <property type="match status" value="1"/>
</dbReference>
<dbReference type="CDD" id="cd00093">
    <property type="entry name" value="HTH_XRE"/>
    <property type="match status" value="1"/>
</dbReference>
<comment type="caution">
    <text evidence="2">The sequence shown here is derived from an EMBL/GenBank/DDBJ whole genome shotgun (WGS) entry which is preliminary data.</text>
</comment>
<keyword evidence="3" id="KW-1185">Reference proteome</keyword>
<proteinExistence type="predicted"/>
<dbReference type="PROSITE" id="PS50943">
    <property type="entry name" value="HTH_CROC1"/>
    <property type="match status" value="1"/>
</dbReference>
<organism evidence="2 3">
    <name type="scientific">Kutzneria viridogrisea</name>
    <dbReference type="NCBI Taxonomy" id="47990"/>
    <lineage>
        <taxon>Bacteria</taxon>
        <taxon>Bacillati</taxon>
        <taxon>Actinomycetota</taxon>
        <taxon>Actinomycetes</taxon>
        <taxon>Pseudonocardiales</taxon>
        <taxon>Pseudonocardiaceae</taxon>
        <taxon>Kutzneria</taxon>
    </lineage>
</organism>
<dbReference type="PANTHER" id="PTHR35010">
    <property type="entry name" value="BLL4672 PROTEIN-RELATED"/>
    <property type="match status" value="1"/>
</dbReference>
<evidence type="ECO:0000313" key="3">
    <source>
        <dbReference type="Proteomes" id="UP000517916"/>
    </source>
</evidence>
<dbReference type="Gene3D" id="3.30.450.180">
    <property type="match status" value="1"/>
</dbReference>
<dbReference type="EMBL" id="JACJID010000006">
    <property type="protein sequence ID" value="MBA8930398.1"/>
    <property type="molecule type" value="Genomic_DNA"/>
</dbReference>
<evidence type="ECO:0000259" key="1">
    <source>
        <dbReference type="PROSITE" id="PS50943"/>
    </source>
</evidence>
<evidence type="ECO:0000313" key="2">
    <source>
        <dbReference type="EMBL" id="MBA8930398.1"/>
    </source>
</evidence>
<dbReference type="PANTHER" id="PTHR35010:SF2">
    <property type="entry name" value="BLL4672 PROTEIN"/>
    <property type="match status" value="1"/>
</dbReference>
<dbReference type="Gene3D" id="1.10.260.40">
    <property type="entry name" value="lambda repressor-like DNA-binding domains"/>
    <property type="match status" value="1"/>
</dbReference>
<reference evidence="2 3" key="1">
    <citation type="submission" date="2020-08" db="EMBL/GenBank/DDBJ databases">
        <title>Genomic Encyclopedia of Archaeal and Bacterial Type Strains, Phase II (KMG-II): from individual species to whole genera.</title>
        <authorList>
            <person name="Goeker M."/>
        </authorList>
    </citation>
    <scope>NUCLEOTIDE SEQUENCE [LARGE SCALE GENOMIC DNA]</scope>
    <source>
        <strain evidence="2 3">DSM 43850</strain>
    </source>
</reference>
<dbReference type="InterPro" id="IPR001387">
    <property type="entry name" value="Cro/C1-type_HTH"/>
</dbReference>
<dbReference type="InterPro" id="IPR041413">
    <property type="entry name" value="MLTR_LBD"/>
</dbReference>